<proteinExistence type="predicted"/>
<evidence type="ECO:0000313" key="2">
    <source>
        <dbReference type="Proteomes" id="UP001159257"/>
    </source>
</evidence>
<organism evidence="1 2">
    <name type="scientific">Marinobacterium sediminicola</name>
    <dbReference type="NCBI Taxonomy" id="518898"/>
    <lineage>
        <taxon>Bacteria</taxon>
        <taxon>Pseudomonadati</taxon>
        <taxon>Pseudomonadota</taxon>
        <taxon>Gammaproteobacteria</taxon>
        <taxon>Oceanospirillales</taxon>
        <taxon>Oceanospirillaceae</taxon>
        <taxon>Marinobacterium</taxon>
    </lineage>
</organism>
<dbReference type="Gene3D" id="1.10.238.160">
    <property type="match status" value="1"/>
</dbReference>
<dbReference type="EMBL" id="FXWV01000003">
    <property type="protein sequence ID" value="SMR73066.1"/>
    <property type="molecule type" value="Genomic_DNA"/>
</dbReference>
<comment type="caution">
    <text evidence="1">The sequence shown here is derived from an EMBL/GenBank/DDBJ whole genome shotgun (WGS) entry which is preliminary data.</text>
</comment>
<keyword evidence="2" id="KW-1185">Reference proteome</keyword>
<reference evidence="1 2" key="1">
    <citation type="submission" date="2017-05" db="EMBL/GenBank/DDBJ databases">
        <authorList>
            <person name="Varghese N."/>
            <person name="Submissions S."/>
        </authorList>
    </citation>
    <scope>NUCLEOTIDE SEQUENCE [LARGE SCALE GENOMIC DNA]</scope>
    <source>
        <strain evidence="1 2">CGMCC 1.7287</strain>
    </source>
</reference>
<evidence type="ECO:0000313" key="1">
    <source>
        <dbReference type="EMBL" id="SMR73066.1"/>
    </source>
</evidence>
<name>A0ABY1RXQ3_9GAMM</name>
<dbReference type="Proteomes" id="UP001159257">
    <property type="component" value="Unassembled WGS sequence"/>
</dbReference>
<gene>
    <name evidence="1" type="ORF">SAMN04487964_1035</name>
</gene>
<sequence length="67" mass="7728">MATSQPFQELRLVNERQFCELADICRAHLHNLVKSGSVPAPIYIGHAKRWRLTDIEAWINSLSQETH</sequence>
<accession>A0ABY1RXQ3</accession>
<protein>
    <submittedName>
        <fullName evidence="1">Transcriptional regulator, AlpA family</fullName>
    </submittedName>
</protein>